<evidence type="ECO:0000256" key="1">
    <source>
        <dbReference type="ARBA" id="ARBA00022723"/>
    </source>
</evidence>
<feature type="domain" description="4Fe-4S ferredoxin-type" evidence="4">
    <location>
        <begin position="175"/>
        <end position="205"/>
    </location>
</feature>
<keyword evidence="2" id="KW-0408">Iron</keyword>
<dbReference type="PROSITE" id="PS00198">
    <property type="entry name" value="4FE4S_FER_1"/>
    <property type="match status" value="2"/>
</dbReference>
<dbReference type="InterPro" id="IPR026816">
    <property type="entry name" value="Flavodoxin_dom"/>
</dbReference>
<dbReference type="InterPro" id="IPR017900">
    <property type="entry name" value="4Fe4S_Fe_S_CS"/>
</dbReference>
<keyword evidence="6" id="KW-1185">Reference proteome</keyword>
<comment type="caution">
    <text evidence="5">The sequence shown here is derived from an EMBL/GenBank/DDBJ whole genome shotgun (WGS) entry which is preliminary data.</text>
</comment>
<feature type="domain" description="4Fe-4S ferredoxin-type" evidence="4">
    <location>
        <begin position="206"/>
        <end position="233"/>
    </location>
</feature>
<dbReference type="Proteomes" id="UP001276854">
    <property type="component" value="Unassembled WGS sequence"/>
</dbReference>
<dbReference type="Pfam" id="PF12724">
    <property type="entry name" value="Flavodoxin_5"/>
    <property type="match status" value="1"/>
</dbReference>
<sequence length="254" mass="27720">MSKNIIFYFSGTGNSLKVAKDIANAIEDCELISMRKSRKLSSTYERIGLVYPIYIGGMPGAVEKFVKALDLSVNNNSYIFAVCTSGSGSAGGMTNISKIIGGKDGKLSYGESIKCFSNYVGLYAMGSDADNKAKAQALATKKVIKDIQNLVVKPPLKNSPLALIHGLLINSLATKDKGFNISEACNGCATCSKVCPVENIKMQNDKPMFLHHCEQCMACVQWCPKQAINYKNKTQGRGRYHHPDITIKEMINEK</sequence>
<organism evidence="5 6">
    <name type="scientific">Clostridium boliviensis</name>
    <dbReference type="NCBI Taxonomy" id="318465"/>
    <lineage>
        <taxon>Bacteria</taxon>
        <taxon>Bacillati</taxon>
        <taxon>Bacillota</taxon>
        <taxon>Clostridia</taxon>
        <taxon>Eubacteriales</taxon>
        <taxon>Clostridiaceae</taxon>
        <taxon>Clostridium</taxon>
    </lineage>
</organism>
<evidence type="ECO:0000313" key="5">
    <source>
        <dbReference type="EMBL" id="MDW2800870.1"/>
    </source>
</evidence>
<dbReference type="Gene3D" id="3.30.70.20">
    <property type="match status" value="1"/>
</dbReference>
<dbReference type="InterPro" id="IPR029039">
    <property type="entry name" value="Flavoprotein-like_sf"/>
</dbReference>
<dbReference type="RefSeq" id="WP_318067032.1">
    <property type="nucleotide sequence ID" value="NZ_JAWONS010000329.1"/>
</dbReference>
<keyword evidence="3" id="KW-0411">Iron-sulfur</keyword>
<name>A0ABU4GTB2_9CLOT</name>
<dbReference type="SUPFAM" id="SSF54862">
    <property type="entry name" value="4Fe-4S ferredoxins"/>
    <property type="match status" value="1"/>
</dbReference>
<evidence type="ECO:0000256" key="3">
    <source>
        <dbReference type="ARBA" id="ARBA00023014"/>
    </source>
</evidence>
<dbReference type="PANTHER" id="PTHR43122:SF1">
    <property type="entry name" value="IRON-SULFUR-BINDING PROTEIN"/>
    <property type="match status" value="1"/>
</dbReference>
<evidence type="ECO:0000313" key="6">
    <source>
        <dbReference type="Proteomes" id="UP001276854"/>
    </source>
</evidence>
<dbReference type="InterPro" id="IPR017896">
    <property type="entry name" value="4Fe4S_Fe-S-bd"/>
</dbReference>
<dbReference type="PANTHER" id="PTHR43122">
    <property type="entry name" value="FERREDOXIN SUBUNIT OF PYRUVATE:FLAVODOXIN OXIDOREDUCTASE-RELATED"/>
    <property type="match status" value="1"/>
</dbReference>
<keyword evidence="1" id="KW-0479">Metal-binding</keyword>
<gene>
    <name evidence="5" type="ORF">RZO55_25190</name>
</gene>
<dbReference type="NCBIfam" id="NF038196">
    <property type="entry name" value="ferrodoxin_EFR1"/>
    <property type="match status" value="1"/>
</dbReference>
<reference evidence="5 6" key="1">
    <citation type="submission" date="2023-10" db="EMBL/GenBank/DDBJ databases">
        <title>A novel Glycoside Hydrolase 43-Like Enzyme from Clostrdium boliviensis is an Endo-xylanase, and a Candidate for Xylooligosaccharides Production from Different Xylan Substrates.</title>
        <authorList>
            <person name="Alvarez M.T."/>
            <person name="Rocabado-Villegas L.R."/>
            <person name="Salas-Veizaga D.M."/>
            <person name="Linares-Pasten J.A."/>
            <person name="Gudmundsdottir E.E."/>
            <person name="Hreggvidsson G.O."/>
            <person name="Adlercreutz P."/>
            <person name="Nordberg Karlsson E."/>
        </authorList>
    </citation>
    <scope>NUCLEOTIDE SEQUENCE [LARGE SCALE GENOMIC DNA]</scope>
    <source>
        <strain evidence="5 6">E-1</strain>
    </source>
</reference>
<dbReference type="Pfam" id="PF13237">
    <property type="entry name" value="Fer4_10"/>
    <property type="match status" value="1"/>
</dbReference>
<accession>A0ABU4GTB2</accession>
<dbReference type="EMBL" id="JAWONS010000329">
    <property type="protein sequence ID" value="MDW2800870.1"/>
    <property type="molecule type" value="Genomic_DNA"/>
</dbReference>
<evidence type="ECO:0000256" key="2">
    <source>
        <dbReference type="ARBA" id="ARBA00023004"/>
    </source>
</evidence>
<protein>
    <submittedName>
        <fullName evidence="5">EFR1 family ferrodoxin</fullName>
    </submittedName>
</protein>
<proteinExistence type="predicted"/>
<dbReference type="PROSITE" id="PS51379">
    <property type="entry name" value="4FE4S_FER_2"/>
    <property type="match status" value="2"/>
</dbReference>
<evidence type="ECO:0000259" key="4">
    <source>
        <dbReference type="PROSITE" id="PS51379"/>
    </source>
</evidence>
<dbReference type="Gene3D" id="3.40.50.360">
    <property type="match status" value="1"/>
</dbReference>
<dbReference type="SUPFAM" id="SSF52218">
    <property type="entry name" value="Flavoproteins"/>
    <property type="match status" value="1"/>
</dbReference>
<dbReference type="InterPro" id="IPR047964">
    <property type="entry name" value="EFR1-like"/>
</dbReference>